<proteinExistence type="predicted"/>
<dbReference type="SUPFAM" id="SSF52540">
    <property type="entry name" value="P-loop containing nucleoside triphosphate hydrolases"/>
    <property type="match status" value="1"/>
</dbReference>
<feature type="domain" description="NACHT" evidence="1">
    <location>
        <begin position="283"/>
        <end position="617"/>
    </location>
</feature>
<comment type="caution">
    <text evidence="2">The sequence shown here is derived from an EMBL/GenBank/DDBJ whole genome shotgun (WGS) entry which is preliminary data.</text>
</comment>
<dbReference type="InterPro" id="IPR027417">
    <property type="entry name" value="P-loop_NTPase"/>
</dbReference>
<accession>A0A919RH62</accession>
<keyword evidence="3" id="KW-1185">Reference proteome</keyword>
<dbReference type="EMBL" id="BOOW01000026">
    <property type="protein sequence ID" value="GII93801.1"/>
    <property type="molecule type" value="Genomic_DNA"/>
</dbReference>
<dbReference type="Pfam" id="PF22733">
    <property type="entry name" value="NNH1"/>
    <property type="match status" value="1"/>
</dbReference>
<evidence type="ECO:0000313" key="2">
    <source>
        <dbReference type="EMBL" id="GII93801.1"/>
    </source>
</evidence>
<evidence type="ECO:0000313" key="3">
    <source>
        <dbReference type="Proteomes" id="UP000606172"/>
    </source>
</evidence>
<reference evidence="2" key="1">
    <citation type="submission" date="2021-01" db="EMBL/GenBank/DDBJ databases">
        <title>Whole genome shotgun sequence of Sinosporangium siamense NBRC 109515.</title>
        <authorList>
            <person name="Komaki H."/>
            <person name="Tamura T."/>
        </authorList>
    </citation>
    <scope>NUCLEOTIDE SEQUENCE</scope>
    <source>
        <strain evidence="2">NBRC 109515</strain>
    </source>
</reference>
<dbReference type="AlphaFoldDB" id="A0A919RH62"/>
<evidence type="ECO:0000259" key="1">
    <source>
        <dbReference type="PROSITE" id="PS50837"/>
    </source>
</evidence>
<dbReference type="RefSeq" id="WP_204027461.1">
    <property type="nucleotide sequence ID" value="NZ_BOOW01000026.1"/>
</dbReference>
<dbReference type="Proteomes" id="UP000606172">
    <property type="component" value="Unassembled WGS sequence"/>
</dbReference>
<sequence>MPGLESAVVTAGSAIARRAAREWLGARMARSERDSDLKDLIQASFRDRVVRRRFENQLDGIALAVEDRLRALVEAEFRGLSADARAAVLTEVVDTLARADLTDEALLDADADPLKLAERLTARLPAPRLGDAEDRLYAVLLAESLECLVRMMQQLPQFLPRVATENLSRLTGLAEQMERMLARMPVRTLDAPEGNQDDEAFTRRYLDHISRVLDQVELLGVRVENFRPRTSLSVAYISLSVTREVDDTRATYERMPLSSLTGPGAETADLSSLRVEGALGRSRLLLLRGDAGSGKSTLLRWLAVTAARSGFAEDLAEWNGCVPFLVKLRSHADGRFPSPEEFPDDVAPEVTGRMPRAWVERILDAGRGLLMVDGVDELIPRHRPAVRQWLSRLLAAYPGLRVVVTSRPTAADAKWLEDEGFTSALMQPMSPADLANLIRQWHTAMRDCPSLPCPAGDLEAYEHRLLSRVESSPHLRQLATTPLLAAMLCALNLDRRTQLPHNRMGLYDAVLAMLLERRDAERGIEDRITLDPEQKVWILRDLAWRLVSTGRSELAKDTALSRIQQRLSVMTRMPHSAAEVLEHLLLRSGMLREPVPGRVDFAHKTVQEYLAAKQVVEDEDVDAVVGKAHLDQWREVIVMTAGHAPRRLRVALLRGLHKSHRFNSISIPTAHWDRHAQKDSWLDLDHAQSVHDDDFQRRAGKCDARTWSQVRRQHRTGWVYSIDR</sequence>
<dbReference type="PANTHER" id="PTHR46844:SF1">
    <property type="entry name" value="SLR5058 PROTEIN"/>
    <property type="match status" value="1"/>
</dbReference>
<dbReference type="PROSITE" id="PS50837">
    <property type="entry name" value="NACHT"/>
    <property type="match status" value="1"/>
</dbReference>
<name>A0A919RH62_9ACTN</name>
<dbReference type="InterPro" id="IPR054547">
    <property type="entry name" value="NNH1"/>
</dbReference>
<dbReference type="Gene3D" id="3.40.50.300">
    <property type="entry name" value="P-loop containing nucleotide triphosphate hydrolases"/>
    <property type="match status" value="1"/>
</dbReference>
<organism evidence="2 3">
    <name type="scientific">Sinosporangium siamense</name>
    <dbReference type="NCBI Taxonomy" id="1367973"/>
    <lineage>
        <taxon>Bacteria</taxon>
        <taxon>Bacillati</taxon>
        <taxon>Actinomycetota</taxon>
        <taxon>Actinomycetes</taxon>
        <taxon>Streptosporangiales</taxon>
        <taxon>Streptosporangiaceae</taxon>
        <taxon>Sinosporangium</taxon>
    </lineage>
</organism>
<protein>
    <recommendedName>
        <fullName evidence="1">NACHT domain-containing protein</fullName>
    </recommendedName>
</protein>
<gene>
    <name evidence="2" type="ORF">Ssi02_40320</name>
</gene>
<dbReference type="PANTHER" id="PTHR46844">
    <property type="entry name" value="SLR5058 PROTEIN"/>
    <property type="match status" value="1"/>
</dbReference>
<dbReference type="Pfam" id="PF05729">
    <property type="entry name" value="NACHT"/>
    <property type="match status" value="1"/>
</dbReference>
<dbReference type="InterPro" id="IPR007111">
    <property type="entry name" value="NACHT_NTPase"/>
</dbReference>